<dbReference type="Gene3D" id="3.40.630.30">
    <property type="match status" value="1"/>
</dbReference>
<dbReference type="EMBL" id="JAAAPU010000357">
    <property type="protein sequence ID" value="KAF4199306.1"/>
    <property type="molecule type" value="Genomic_DNA"/>
</dbReference>
<comment type="caution">
    <text evidence="1">The sequence shown here is derived from an EMBL/GenBank/DDBJ whole genome shotgun (WGS) entry which is preliminary data.</text>
</comment>
<evidence type="ECO:0000313" key="2">
    <source>
        <dbReference type="Proteomes" id="UP000649114"/>
    </source>
</evidence>
<reference evidence="1" key="2">
    <citation type="submission" date="2020-04" db="EMBL/GenBank/DDBJ databases">
        <authorList>
            <person name="Santos R.A.C."/>
            <person name="Steenwyk J.L."/>
            <person name="Rivero-Menendez O."/>
            <person name="Mead M.E."/>
            <person name="Silva L.P."/>
            <person name="Bastos R.W."/>
            <person name="Alastruey-Izquierdo A."/>
            <person name="Goldman G.H."/>
            <person name="Rokas A."/>
        </authorList>
    </citation>
    <scope>NUCLEOTIDE SEQUENCE</scope>
    <source>
        <strain evidence="1">CNM-CM8927</strain>
    </source>
</reference>
<protein>
    <recommendedName>
        <fullName evidence="3">Acetyltransferase</fullName>
    </recommendedName>
</protein>
<proteinExistence type="predicted"/>
<accession>A0AAN5YEM3</accession>
<dbReference type="AlphaFoldDB" id="A0AAN5YEM3"/>
<evidence type="ECO:0008006" key="3">
    <source>
        <dbReference type="Google" id="ProtNLM"/>
    </source>
</evidence>
<gene>
    <name evidence="1" type="ORF">CNMCM8927_005489</name>
</gene>
<evidence type="ECO:0000313" key="1">
    <source>
        <dbReference type="EMBL" id="KAF4199306.1"/>
    </source>
</evidence>
<dbReference type="Proteomes" id="UP000649114">
    <property type="component" value="Unassembled WGS sequence"/>
</dbReference>
<organism evidence="1 2">
    <name type="scientific">Aspergillus lentulus</name>
    <dbReference type="NCBI Taxonomy" id="293939"/>
    <lineage>
        <taxon>Eukaryota</taxon>
        <taxon>Fungi</taxon>
        <taxon>Dikarya</taxon>
        <taxon>Ascomycota</taxon>
        <taxon>Pezizomycotina</taxon>
        <taxon>Eurotiomycetes</taxon>
        <taxon>Eurotiomycetidae</taxon>
        <taxon>Eurotiales</taxon>
        <taxon>Aspergillaceae</taxon>
        <taxon>Aspergillus</taxon>
        <taxon>Aspergillus subgen. Fumigati</taxon>
    </lineage>
</organism>
<reference evidence="1" key="1">
    <citation type="journal article" date="2020" name="bioRxiv">
        <title>Genomic and phenotypic heterogeneity of clinical isolates of the human pathogens Aspergillus fumigatus, Aspergillus lentulus and Aspergillus fumigatiaffinis.</title>
        <authorList>
            <person name="dos Santos R.A.C."/>
            <person name="Steenwyk J.L."/>
            <person name="Rivero-Menendez O."/>
            <person name="Mead M.E."/>
            <person name="Silva L.P."/>
            <person name="Bastos R.W."/>
            <person name="Alastruey-Izquierdo A."/>
            <person name="Goldman G.H."/>
            <person name="Rokas A."/>
        </authorList>
    </citation>
    <scope>NUCLEOTIDE SEQUENCE</scope>
    <source>
        <strain evidence="1">CNM-CM8927</strain>
    </source>
</reference>
<sequence>MAIDILPLTEPDIPDAVVCIQKAFADDPYFRWVFNDSSKFNVHRNAASLSAHFLHGLNTNALISALTAITLQK</sequence>
<name>A0AAN5YEM3_ASPLE</name>